<evidence type="ECO:0000259" key="1">
    <source>
        <dbReference type="PROSITE" id="PS50943"/>
    </source>
</evidence>
<dbReference type="InterPro" id="IPR001387">
    <property type="entry name" value="Cro/C1-type_HTH"/>
</dbReference>
<dbReference type="PROSITE" id="PS50943">
    <property type="entry name" value="HTH_CROC1"/>
    <property type="match status" value="1"/>
</dbReference>
<dbReference type="CDD" id="cd00093">
    <property type="entry name" value="HTH_XRE"/>
    <property type="match status" value="1"/>
</dbReference>
<reference evidence="2 3" key="1">
    <citation type="journal article" date="2015" name="J. Biotechnol.">
        <title>Complete genome sequence of a malodorant-producing acetogen, Clostridium scatologenes ATCC 25775(T).</title>
        <authorList>
            <person name="Zhu Z."/>
            <person name="Guo T."/>
            <person name="Zheng H."/>
            <person name="Song T."/>
            <person name="Ouyang P."/>
            <person name="Xie J."/>
        </authorList>
    </citation>
    <scope>NUCLEOTIDE SEQUENCE [LARGE SCALE GENOMIC DNA]</scope>
    <source>
        <strain evidence="2 3">ATCC 25775</strain>
    </source>
</reference>
<feature type="domain" description="HTH cro/C1-type" evidence="1">
    <location>
        <begin position="4"/>
        <end position="58"/>
    </location>
</feature>
<sequence length="230" mass="27149">MIGLSYIRELYNLSMQDLADKLSISRQVVHQWESKKVRVADKRIKQISQMFNMSEKYIGNDVTEIDKLEMQRIKLQNEIKDYEFKYEDTVTDPDTGEEITIMQTGVDEGAMFDLYLNTYQINEKKLLTNIKNSLDQCFIRGEEYEDCMDHGLGEAGELLELYERLFQLVNNPKVYKNTLKEIIMAFNVAYGKTITSDKFIRKIAKAIKDHDEENRREWGEFDDEYKNSKD</sequence>
<keyword evidence="3" id="KW-1185">Reference proteome</keyword>
<dbReference type="HOGENOM" id="CLU_1233278_0_0_9"/>
<organism evidence="2 3">
    <name type="scientific">Clostridium scatologenes</name>
    <dbReference type="NCBI Taxonomy" id="1548"/>
    <lineage>
        <taxon>Bacteria</taxon>
        <taxon>Bacillati</taxon>
        <taxon>Bacillota</taxon>
        <taxon>Clostridia</taxon>
        <taxon>Eubacteriales</taxon>
        <taxon>Clostridiaceae</taxon>
        <taxon>Clostridium</taxon>
    </lineage>
</organism>
<dbReference type="Proteomes" id="UP000033115">
    <property type="component" value="Chromosome"/>
</dbReference>
<name>A0A0E3K1P8_CLOSL</name>
<gene>
    <name evidence="2" type="ORF">CSCA_3045</name>
</gene>
<dbReference type="EMBL" id="CP009933">
    <property type="protein sequence ID" value="AKA70170.1"/>
    <property type="molecule type" value="Genomic_DNA"/>
</dbReference>
<dbReference type="AlphaFoldDB" id="A0A0E3K1P8"/>
<dbReference type="STRING" id="1548.CSCA_3045"/>
<dbReference type="InterPro" id="IPR010982">
    <property type="entry name" value="Lambda_DNA-bd_dom_sf"/>
</dbReference>
<dbReference type="GO" id="GO:0003677">
    <property type="term" value="F:DNA binding"/>
    <property type="evidence" value="ECO:0007669"/>
    <property type="project" value="InterPro"/>
</dbReference>
<dbReference type="KEGG" id="csq:CSCA_3045"/>
<dbReference type="RefSeq" id="WP_029160960.1">
    <property type="nucleotide sequence ID" value="NZ_CP009933.1"/>
</dbReference>
<protein>
    <submittedName>
        <fullName evidence="2">Transcriptional regulator, XRE family</fullName>
    </submittedName>
</protein>
<dbReference type="SUPFAM" id="SSF47413">
    <property type="entry name" value="lambda repressor-like DNA-binding domains"/>
    <property type="match status" value="1"/>
</dbReference>
<dbReference type="Gene3D" id="1.10.260.40">
    <property type="entry name" value="lambda repressor-like DNA-binding domains"/>
    <property type="match status" value="1"/>
</dbReference>
<evidence type="ECO:0000313" key="2">
    <source>
        <dbReference type="EMBL" id="AKA70170.1"/>
    </source>
</evidence>
<proteinExistence type="predicted"/>
<evidence type="ECO:0000313" key="3">
    <source>
        <dbReference type="Proteomes" id="UP000033115"/>
    </source>
</evidence>
<dbReference type="SMART" id="SM00530">
    <property type="entry name" value="HTH_XRE"/>
    <property type="match status" value="1"/>
</dbReference>
<dbReference type="Pfam" id="PF01381">
    <property type="entry name" value="HTH_3"/>
    <property type="match status" value="1"/>
</dbReference>
<accession>A0A0E3K1P8</accession>